<name>A0A6J4VP08_9BACT</name>
<evidence type="ECO:0000256" key="1">
    <source>
        <dbReference type="SAM" id="MobiDB-lite"/>
    </source>
</evidence>
<feature type="region of interest" description="Disordered" evidence="1">
    <location>
        <begin position="214"/>
        <end position="243"/>
    </location>
</feature>
<evidence type="ECO:0000313" key="2">
    <source>
        <dbReference type="EMBL" id="CAA9579038.1"/>
    </source>
</evidence>
<sequence>MAETWTYYDLRDAFAEEGCPVCRLTLASVDRYFDGLNYEAAGDPGVRAKLRDSLGFCNEHAYRWLHVANVLATAQIYRDILSHLVAEIGDLRAPRRGLFTGVAARLPLAGPEGRDSGGAAMLAPSERCPACVVLDRTETMAVETLVRAIPEPGFAAAYRASAGLCLSHLRLALATARDQAAFDVLRDAAVGGWKAILDHLDEIIRRHDYRYTGEPAGDERGAAERALRQTVGTRGIRGRQGPP</sequence>
<proteinExistence type="predicted"/>
<accession>A0A6J4VP08</accession>
<gene>
    <name evidence="2" type="ORF">AVDCRST_MAG49-4573</name>
</gene>
<dbReference type="InterPro" id="IPR045706">
    <property type="entry name" value="DUF6062"/>
</dbReference>
<organism evidence="2">
    <name type="scientific">uncultured Thermomicrobiales bacterium</name>
    <dbReference type="NCBI Taxonomy" id="1645740"/>
    <lineage>
        <taxon>Bacteria</taxon>
        <taxon>Pseudomonadati</taxon>
        <taxon>Thermomicrobiota</taxon>
        <taxon>Thermomicrobia</taxon>
        <taxon>Thermomicrobiales</taxon>
        <taxon>environmental samples</taxon>
    </lineage>
</organism>
<feature type="compositionally biased region" description="Basic and acidic residues" evidence="1">
    <location>
        <begin position="214"/>
        <end position="227"/>
    </location>
</feature>
<dbReference type="EMBL" id="CADCWG010000321">
    <property type="protein sequence ID" value="CAA9579038.1"/>
    <property type="molecule type" value="Genomic_DNA"/>
</dbReference>
<protein>
    <submittedName>
        <fullName evidence="2">Uncharacterized protein</fullName>
    </submittedName>
</protein>
<dbReference type="Pfam" id="PF19538">
    <property type="entry name" value="DUF6062"/>
    <property type="match status" value="1"/>
</dbReference>
<reference evidence="2" key="1">
    <citation type="submission" date="2020-02" db="EMBL/GenBank/DDBJ databases">
        <authorList>
            <person name="Meier V. D."/>
        </authorList>
    </citation>
    <scope>NUCLEOTIDE SEQUENCE</scope>
    <source>
        <strain evidence="2">AVDCRST_MAG49</strain>
    </source>
</reference>
<dbReference type="AlphaFoldDB" id="A0A6J4VP08"/>